<dbReference type="UniPathway" id="UPA00060">
    <property type="reaction ID" value="UER00138"/>
</dbReference>
<dbReference type="RefSeq" id="WP_101895294.1">
    <property type="nucleotide sequence ID" value="NZ_CP022684.1"/>
</dbReference>
<dbReference type="PANTHER" id="PTHR20858">
    <property type="entry name" value="PHOSPHOMETHYLPYRIMIDINE KINASE"/>
    <property type="match status" value="1"/>
</dbReference>
<dbReference type="Pfam" id="PF08543">
    <property type="entry name" value="Phos_pyr_kin"/>
    <property type="match status" value="1"/>
</dbReference>
<dbReference type="GO" id="GO:0009229">
    <property type="term" value="P:thiamine diphosphate biosynthetic process"/>
    <property type="evidence" value="ECO:0007669"/>
    <property type="project" value="UniProtKB-UniPathway"/>
</dbReference>
<dbReference type="OrthoDB" id="9810880at2"/>
<dbReference type="GO" id="GO:0008902">
    <property type="term" value="F:hydroxymethylpyrimidine kinase activity"/>
    <property type="evidence" value="ECO:0007669"/>
    <property type="project" value="UniProtKB-EC"/>
</dbReference>
<evidence type="ECO:0000313" key="5">
    <source>
        <dbReference type="Proteomes" id="UP000235116"/>
    </source>
</evidence>
<dbReference type="NCBIfam" id="TIGR00097">
    <property type="entry name" value="HMP-P_kinase"/>
    <property type="match status" value="1"/>
</dbReference>
<dbReference type="InterPro" id="IPR029056">
    <property type="entry name" value="Ribokinase-like"/>
</dbReference>
<dbReference type="Gene3D" id="3.40.1190.20">
    <property type="match status" value="1"/>
</dbReference>
<keyword evidence="4" id="KW-0418">Kinase</keyword>
<proteinExistence type="predicted"/>
<dbReference type="CDD" id="cd01169">
    <property type="entry name" value="HMPP_kinase"/>
    <property type="match status" value="1"/>
</dbReference>
<name>A0A2K9LNG7_9GAMM</name>
<comment type="pathway">
    <text evidence="1">Cofactor biosynthesis; thiamine diphosphate biosynthesis.</text>
</comment>
<dbReference type="GO" id="GO:0005829">
    <property type="term" value="C:cytosol"/>
    <property type="evidence" value="ECO:0007669"/>
    <property type="project" value="TreeGrafter"/>
</dbReference>
<dbReference type="InterPro" id="IPR013749">
    <property type="entry name" value="PM/HMP-P_kinase-1"/>
</dbReference>
<protein>
    <recommendedName>
        <fullName evidence="2">hydroxymethylpyrimidine kinase</fullName>
        <ecNumber evidence="2">2.7.1.49</ecNumber>
    </recommendedName>
</protein>
<gene>
    <name evidence="4" type="primary">thiD</name>
    <name evidence="4" type="ORF">Kalk_16445</name>
</gene>
<dbReference type="EMBL" id="CP022684">
    <property type="protein sequence ID" value="AUM13919.1"/>
    <property type="molecule type" value="Genomic_DNA"/>
</dbReference>
<organism evidence="4 5">
    <name type="scientific">Ketobacter alkanivorans</name>
    <dbReference type="NCBI Taxonomy" id="1917421"/>
    <lineage>
        <taxon>Bacteria</taxon>
        <taxon>Pseudomonadati</taxon>
        <taxon>Pseudomonadota</taxon>
        <taxon>Gammaproteobacteria</taxon>
        <taxon>Pseudomonadales</taxon>
        <taxon>Ketobacteraceae</taxon>
        <taxon>Ketobacter</taxon>
    </lineage>
</organism>
<sequence>MNYAPVPIVMVFAGHDPCGGAGIQADIETLTSLGCHPCTIITALTAQDTSTVKDFIPADATFLVEQARAVLEDMPVAAFKIGMTASVEIIEAIHTLLQDYPEVPVVFDPVMAAGGGGTLARENLIDAFHDLLMPCTSVVTPNTLEAKALCSDADSLDACAQQLMAQGTEYVLITGGHEGSPNIVNRLWGHRQFLEEYQQKRLPGEFHGTGCTLASSIAGYLAHGASMASAVRDAQAYTAKAVAHARRLGMGQLIPDRLSWSANCR</sequence>
<evidence type="ECO:0000256" key="2">
    <source>
        <dbReference type="ARBA" id="ARBA00012135"/>
    </source>
</evidence>
<dbReference type="GO" id="GO:0009228">
    <property type="term" value="P:thiamine biosynthetic process"/>
    <property type="evidence" value="ECO:0007669"/>
    <property type="project" value="InterPro"/>
</dbReference>
<dbReference type="PANTHER" id="PTHR20858:SF17">
    <property type="entry name" value="HYDROXYMETHYLPYRIMIDINE_PHOSPHOMETHYLPYRIMIDINE KINASE THI20-RELATED"/>
    <property type="match status" value="1"/>
</dbReference>
<dbReference type="EC" id="2.7.1.49" evidence="2"/>
<dbReference type="SUPFAM" id="SSF53613">
    <property type="entry name" value="Ribokinase-like"/>
    <property type="match status" value="1"/>
</dbReference>
<dbReference type="AlphaFoldDB" id="A0A2K9LNG7"/>
<evidence type="ECO:0000256" key="1">
    <source>
        <dbReference type="ARBA" id="ARBA00004948"/>
    </source>
</evidence>
<dbReference type="GO" id="GO:0008972">
    <property type="term" value="F:phosphomethylpyrimidine kinase activity"/>
    <property type="evidence" value="ECO:0007669"/>
    <property type="project" value="InterPro"/>
</dbReference>
<dbReference type="InterPro" id="IPR004399">
    <property type="entry name" value="HMP/HMP-P_kinase_dom"/>
</dbReference>
<evidence type="ECO:0000313" key="4">
    <source>
        <dbReference type="EMBL" id="AUM13919.1"/>
    </source>
</evidence>
<dbReference type="KEGG" id="kak:Kalk_16445"/>
<evidence type="ECO:0000259" key="3">
    <source>
        <dbReference type="Pfam" id="PF08543"/>
    </source>
</evidence>
<reference evidence="5" key="1">
    <citation type="submission" date="2017-08" db="EMBL/GenBank/DDBJ databases">
        <title>Direct submision.</title>
        <authorList>
            <person name="Kim S.-J."/>
            <person name="Rhee S.-K."/>
        </authorList>
    </citation>
    <scope>NUCLEOTIDE SEQUENCE [LARGE SCALE GENOMIC DNA]</scope>
    <source>
        <strain evidence="5">GI5</strain>
    </source>
</reference>
<feature type="domain" description="Pyridoxamine kinase/Phosphomethylpyrimidine kinase" evidence="3">
    <location>
        <begin position="16"/>
        <end position="252"/>
    </location>
</feature>
<keyword evidence="4" id="KW-0808">Transferase</keyword>
<dbReference type="Proteomes" id="UP000235116">
    <property type="component" value="Chromosome"/>
</dbReference>
<accession>A0A2K9LNG7</accession>
<keyword evidence="5" id="KW-1185">Reference proteome</keyword>